<dbReference type="Proteomes" id="UP000297385">
    <property type="component" value="Unassembled WGS sequence"/>
</dbReference>
<evidence type="ECO:0000313" key="5">
    <source>
        <dbReference type="Proteomes" id="UP000297385"/>
    </source>
</evidence>
<evidence type="ECO:0000259" key="3">
    <source>
        <dbReference type="Pfam" id="PF01370"/>
    </source>
</evidence>
<organism evidence="4 5">
    <name type="scientific">Paraburkholderia dipogonis</name>
    <dbReference type="NCBI Taxonomy" id="1211383"/>
    <lineage>
        <taxon>Bacteria</taxon>
        <taxon>Pseudomonadati</taxon>
        <taxon>Pseudomonadota</taxon>
        <taxon>Betaproteobacteria</taxon>
        <taxon>Burkholderiales</taxon>
        <taxon>Burkholderiaceae</taxon>
        <taxon>Paraburkholderia</taxon>
    </lineage>
</organism>
<evidence type="ECO:0000313" key="4">
    <source>
        <dbReference type="EMBL" id="TFE40516.1"/>
    </source>
</evidence>
<dbReference type="GeneID" id="97306736"/>
<dbReference type="Pfam" id="PF01370">
    <property type="entry name" value="Epimerase"/>
    <property type="match status" value="1"/>
</dbReference>
<evidence type="ECO:0000256" key="2">
    <source>
        <dbReference type="ARBA" id="ARBA00007637"/>
    </source>
</evidence>
<sequence>MRKHDALISDCDNHEERILKILVTGGAGFLGAYIFDALTRAGSEVHAYDRAQVPADLAWVAKGLPDALIHGEIADFASLSSACSSVRPDVIVHAAARVGFEPSLEDPSGFYQTNVMGFVNVCEVARAFGVRKVVLISSNTACHAGVGPVQKETDPAFSIVRANPSAHYGTSKMISEAIGMSYGQFHGIDFRALRVAAVYGFGMRTPLYIKPMIENAVDGLKTTFATGGRMKRDLTHVLDVGRAVAAAVHFDGTQPGQSRVINIAAGNLVSPAEIARIVRDMVPGAEIDIGDTLTPLEEENLKSRVPLDIGMAKNLLGWAPQFQIERGIAEYLETYRNYRES</sequence>
<comment type="caution">
    <text evidence="4">The sequence shown here is derived from an EMBL/GenBank/DDBJ whole genome shotgun (WGS) entry which is preliminary data.</text>
</comment>
<dbReference type="AlphaFoldDB" id="A0A4Y8MSM3"/>
<dbReference type="InterPro" id="IPR036291">
    <property type="entry name" value="NAD(P)-bd_dom_sf"/>
</dbReference>
<dbReference type="InterPro" id="IPR001509">
    <property type="entry name" value="Epimerase_deHydtase"/>
</dbReference>
<dbReference type="EMBL" id="SNVI01000002">
    <property type="protein sequence ID" value="TFE40516.1"/>
    <property type="molecule type" value="Genomic_DNA"/>
</dbReference>
<dbReference type="PANTHER" id="PTHR43000">
    <property type="entry name" value="DTDP-D-GLUCOSE 4,6-DEHYDRATASE-RELATED"/>
    <property type="match status" value="1"/>
</dbReference>
<protein>
    <submittedName>
        <fullName evidence="4">NAD(P)-dependent oxidoreductase</fullName>
    </submittedName>
</protein>
<dbReference type="RefSeq" id="WP_134462707.1">
    <property type="nucleotide sequence ID" value="NZ_JBHMFL010000025.1"/>
</dbReference>
<proteinExistence type="inferred from homology"/>
<gene>
    <name evidence="4" type="ORF">E2553_27675</name>
</gene>
<comment type="pathway">
    <text evidence="1">Bacterial outer membrane biogenesis; LPS O-antigen biosynthesis.</text>
</comment>
<dbReference type="Gene3D" id="3.40.50.720">
    <property type="entry name" value="NAD(P)-binding Rossmann-like Domain"/>
    <property type="match status" value="1"/>
</dbReference>
<feature type="domain" description="NAD-dependent epimerase/dehydratase" evidence="3">
    <location>
        <begin position="21"/>
        <end position="263"/>
    </location>
</feature>
<evidence type="ECO:0000256" key="1">
    <source>
        <dbReference type="ARBA" id="ARBA00005125"/>
    </source>
</evidence>
<name>A0A4Y8MSM3_9BURK</name>
<reference evidence="4 5" key="1">
    <citation type="submission" date="2019-03" db="EMBL/GenBank/DDBJ databases">
        <title>Complete Genome Sequence of Paraburkholderia dipogonis ICMP 19430T, a Nitrogen-fixing Symbiont of the South African Invasive Legume Dipogon lignosus in New Zealand.</title>
        <authorList>
            <person name="De Meyer S.E."/>
        </authorList>
    </citation>
    <scope>NUCLEOTIDE SEQUENCE [LARGE SCALE GENOMIC DNA]</scope>
    <source>
        <strain evidence="4 5">ICMP 19430</strain>
    </source>
</reference>
<accession>A0A4Y8MSM3</accession>
<comment type="similarity">
    <text evidence="2">Belongs to the NAD(P)-dependent epimerase/dehydratase family.</text>
</comment>
<dbReference type="SUPFAM" id="SSF51735">
    <property type="entry name" value="NAD(P)-binding Rossmann-fold domains"/>
    <property type="match status" value="1"/>
</dbReference>